<name>A0A518DSW5_9BACT</name>
<evidence type="ECO:0000313" key="2">
    <source>
        <dbReference type="EMBL" id="QDU94936.1"/>
    </source>
</evidence>
<evidence type="ECO:0000256" key="1">
    <source>
        <dbReference type="SAM" id="SignalP"/>
    </source>
</evidence>
<dbReference type="OrthoDB" id="260797at2"/>
<dbReference type="InterPro" id="IPR008930">
    <property type="entry name" value="Terpenoid_cyclase/PrenylTrfase"/>
</dbReference>
<sequence length="350" mass="38454" precursor="true">MPVSRRELLAAASLLCLPAQRLFADEPAPSPNGQEINDHTQAAVQKGVEWMRKTMHRGGGCGVDLGQPPDIGCTAMVGLSLLSQGNSPLEGPRSQEVQEIISFMLKTVESMPSEDITTAQHTQLQNKIGRHAHTFFATLFLSQVVGQGLDPDQIYQALQRLVAVIVRTQDSHGSWGSDAWAPVLGTVMGWVALRSAHLAGLKVGASPERTAEHLIKQMRDQLGNDSGWMHTLYKNATGIRVLYEMGVDQDEISRNAFKSVLALVERDNTAFTQAGGEEYLAFHLITETMLQKGGDDWARWYPVIREKILSVQNRDGSWTGHHCITSRTFCTAAACLVLTSPNRYLPISQP</sequence>
<proteinExistence type="predicted"/>
<keyword evidence="3" id="KW-1185">Reference proteome</keyword>
<dbReference type="Proteomes" id="UP000317648">
    <property type="component" value="Chromosome"/>
</dbReference>
<reference evidence="2 3" key="1">
    <citation type="submission" date="2019-02" db="EMBL/GenBank/DDBJ databases">
        <title>Deep-cultivation of Planctomycetes and their phenomic and genomic characterization uncovers novel biology.</title>
        <authorList>
            <person name="Wiegand S."/>
            <person name="Jogler M."/>
            <person name="Boedeker C."/>
            <person name="Pinto D."/>
            <person name="Vollmers J."/>
            <person name="Rivas-Marin E."/>
            <person name="Kohn T."/>
            <person name="Peeters S.H."/>
            <person name="Heuer A."/>
            <person name="Rast P."/>
            <person name="Oberbeckmann S."/>
            <person name="Bunk B."/>
            <person name="Jeske O."/>
            <person name="Meyerdierks A."/>
            <person name="Storesund J.E."/>
            <person name="Kallscheuer N."/>
            <person name="Luecker S."/>
            <person name="Lage O.M."/>
            <person name="Pohl T."/>
            <person name="Merkel B.J."/>
            <person name="Hornburger P."/>
            <person name="Mueller R.-W."/>
            <person name="Bruemmer F."/>
            <person name="Labrenz M."/>
            <person name="Spormann A.M."/>
            <person name="Op den Camp H."/>
            <person name="Overmann J."/>
            <person name="Amann R."/>
            <person name="Jetten M.S.M."/>
            <person name="Mascher T."/>
            <person name="Medema M.H."/>
            <person name="Devos D.P."/>
            <person name="Kaster A.-K."/>
            <person name="Ovreas L."/>
            <person name="Rohde M."/>
            <person name="Galperin M.Y."/>
            <person name="Jogler C."/>
        </authorList>
    </citation>
    <scope>NUCLEOTIDE SEQUENCE [LARGE SCALE GENOMIC DNA]</scope>
    <source>
        <strain evidence="2 3">Pla85_3_4</strain>
    </source>
</reference>
<dbReference type="RefSeq" id="WP_145053726.1">
    <property type="nucleotide sequence ID" value="NZ_CP036433.1"/>
</dbReference>
<accession>A0A518DSW5</accession>
<evidence type="ECO:0000313" key="3">
    <source>
        <dbReference type="Proteomes" id="UP000317648"/>
    </source>
</evidence>
<gene>
    <name evidence="2" type="ORF">Pla8534_27440</name>
</gene>
<protein>
    <recommendedName>
        <fullName evidence="4">Prenyltransferase and squalene oxidase repeat protein</fullName>
    </recommendedName>
</protein>
<dbReference type="SUPFAM" id="SSF48239">
    <property type="entry name" value="Terpenoid cyclases/Protein prenyltransferases"/>
    <property type="match status" value="2"/>
</dbReference>
<keyword evidence="1" id="KW-0732">Signal</keyword>
<organism evidence="2 3">
    <name type="scientific">Lignipirellula cremea</name>
    <dbReference type="NCBI Taxonomy" id="2528010"/>
    <lineage>
        <taxon>Bacteria</taxon>
        <taxon>Pseudomonadati</taxon>
        <taxon>Planctomycetota</taxon>
        <taxon>Planctomycetia</taxon>
        <taxon>Pirellulales</taxon>
        <taxon>Pirellulaceae</taxon>
        <taxon>Lignipirellula</taxon>
    </lineage>
</organism>
<dbReference type="KEGG" id="lcre:Pla8534_27440"/>
<feature type="chain" id="PRO_5022127457" description="Prenyltransferase and squalene oxidase repeat protein" evidence="1">
    <location>
        <begin position="25"/>
        <end position="350"/>
    </location>
</feature>
<evidence type="ECO:0008006" key="4">
    <source>
        <dbReference type="Google" id="ProtNLM"/>
    </source>
</evidence>
<dbReference type="AlphaFoldDB" id="A0A518DSW5"/>
<feature type="signal peptide" evidence="1">
    <location>
        <begin position="1"/>
        <end position="24"/>
    </location>
</feature>
<dbReference type="Gene3D" id="1.50.10.20">
    <property type="match status" value="1"/>
</dbReference>
<dbReference type="EMBL" id="CP036433">
    <property type="protein sequence ID" value="QDU94936.1"/>
    <property type="molecule type" value="Genomic_DNA"/>
</dbReference>